<dbReference type="Pfam" id="PF00015">
    <property type="entry name" value="MCPsignal"/>
    <property type="match status" value="1"/>
</dbReference>
<sequence length="570" mass="62718">MKWFGDLKIKFKLIFSFSIIALFIAAVGSLAILNINKVSSNSNILYEEGFQELENLQQFNSNTLHTRIEILNIINNKDVTKINEIKSKIDNFRKENDEIIKNYDKANLSDNENKIYSDIKNILAEYRAESDKVIVLASQNNYDEAIKLSNESSKVREKLTNNIDKLVQCIETNASEINASNNNIKFKFIKYMLVDIILGFAIAITLGIIVATIISAKLKKVLVYAKFLENGDLTSRIEIKSKDEIGVLADALNNANDNVKNLIGEIINGANLINSSGEELSATTQEVSSKMQEINELTEQISKGAQDLSASTEEVSASAEEIGATTSEIANRAIDSATSVNEIKKRSLEIKKKAAENIEEGKLIYEEKKSNILKAIEDGKVVDEVKLMANAIGDIASQTNLLALNAAIEAARAGENGKGFAVVADEVKKLAEESAKAVSSIQDMVLQVQTAFDNLSQSGEEILNYMADHVNPSYELLMNTGIQYEKDAEFVDNTTQEFANSSNQISEVINQINKAMQNISTTAEESESGSEDVLNSINRMTVAISDIAESAQSQAELSEKLSGMVQKFKI</sequence>
<organism evidence="8 9">
    <name type="scientific">Clostridium puniceum</name>
    <dbReference type="NCBI Taxonomy" id="29367"/>
    <lineage>
        <taxon>Bacteria</taxon>
        <taxon>Bacillati</taxon>
        <taxon>Bacillota</taxon>
        <taxon>Clostridia</taxon>
        <taxon>Eubacteriales</taxon>
        <taxon>Clostridiaceae</taxon>
        <taxon>Clostridium</taxon>
    </lineage>
</organism>
<dbReference type="GO" id="GO:0006935">
    <property type="term" value="P:chemotaxis"/>
    <property type="evidence" value="ECO:0007669"/>
    <property type="project" value="InterPro"/>
</dbReference>
<feature type="domain" description="HAMP" evidence="7">
    <location>
        <begin position="212"/>
        <end position="264"/>
    </location>
</feature>
<comment type="caution">
    <text evidence="8">The sequence shown here is derived from an EMBL/GenBank/DDBJ whole genome shotgun (WGS) entry which is preliminary data.</text>
</comment>
<keyword evidence="1 3" id="KW-0807">Transducer</keyword>
<feature type="transmembrane region" description="Helical" evidence="5">
    <location>
        <begin position="191"/>
        <end position="214"/>
    </location>
</feature>
<gene>
    <name evidence="8" type="primary">mcp4_1</name>
    <name evidence="8" type="ORF">CLPUN_17940</name>
</gene>
<dbReference type="SMART" id="SM00304">
    <property type="entry name" value="HAMP"/>
    <property type="match status" value="1"/>
</dbReference>
<dbReference type="CDD" id="cd06225">
    <property type="entry name" value="HAMP"/>
    <property type="match status" value="1"/>
</dbReference>
<evidence type="ECO:0000256" key="1">
    <source>
        <dbReference type="ARBA" id="ARBA00023224"/>
    </source>
</evidence>
<dbReference type="PANTHER" id="PTHR32089:SF112">
    <property type="entry name" value="LYSOZYME-LIKE PROTEIN-RELATED"/>
    <property type="match status" value="1"/>
</dbReference>
<dbReference type="PROSITE" id="PS50111">
    <property type="entry name" value="CHEMOTAXIS_TRANSDUC_2"/>
    <property type="match status" value="1"/>
</dbReference>
<dbReference type="OrthoDB" id="1887545at2"/>
<evidence type="ECO:0000313" key="8">
    <source>
        <dbReference type="EMBL" id="OOM78746.1"/>
    </source>
</evidence>
<keyword evidence="5" id="KW-0472">Membrane</keyword>
<protein>
    <submittedName>
        <fullName evidence="8">Methyl-accepting chemotaxis protein 4</fullName>
    </submittedName>
</protein>
<keyword evidence="4" id="KW-0175">Coiled coil</keyword>
<dbReference type="STRING" id="29367.CLPUN_17940"/>
<keyword evidence="5" id="KW-1133">Transmembrane helix</keyword>
<feature type="coiled-coil region" evidence="4">
    <location>
        <begin position="82"/>
        <end position="109"/>
    </location>
</feature>
<dbReference type="Pfam" id="PF00672">
    <property type="entry name" value="HAMP"/>
    <property type="match status" value="1"/>
</dbReference>
<dbReference type="Pfam" id="PF12729">
    <property type="entry name" value="4HB_MCP_1"/>
    <property type="match status" value="1"/>
</dbReference>
<dbReference type="InterPro" id="IPR024478">
    <property type="entry name" value="HlyB_4HB_MCP"/>
</dbReference>
<dbReference type="GO" id="GO:0004888">
    <property type="term" value="F:transmembrane signaling receptor activity"/>
    <property type="evidence" value="ECO:0007669"/>
    <property type="project" value="InterPro"/>
</dbReference>
<feature type="transmembrane region" description="Helical" evidence="5">
    <location>
        <begin position="13"/>
        <end position="33"/>
    </location>
</feature>
<dbReference type="Gene3D" id="1.10.287.950">
    <property type="entry name" value="Methyl-accepting chemotaxis protein"/>
    <property type="match status" value="1"/>
</dbReference>
<dbReference type="Proteomes" id="UP000190890">
    <property type="component" value="Unassembled WGS sequence"/>
</dbReference>
<dbReference type="InterPro" id="IPR004089">
    <property type="entry name" value="MCPsignal_dom"/>
</dbReference>
<keyword evidence="9" id="KW-1185">Reference proteome</keyword>
<dbReference type="EMBL" id="LZZM01000119">
    <property type="protein sequence ID" value="OOM78746.1"/>
    <property type="molecule type" value="Genomic_DNA"/>
</dbReference>
<evidence type="ECO:0000256" key="2">
    <source>
        <dbReference type="ARBA" id="ARBA00029447"/>
    </source>
</evidence>
<dbReference type="Gene3D" id="6.10.340.10">
    <property type="match status" value="1"/>
</dbReference>
<dbReference type="SMART" id="SM00283">
    <property type="entry name" value="MA"/>
    <property type="match status" value="1"/>
</dbReference>
<reference evidence="8 9" key="1">
    <citation type="submission" date="2016-05" db="EMBL/GenBank/DDBJ databases">
        <title>Microbial solvent formation.</title>
        <authorList>
            <person name="Poehlein A."/>
            <person name="Montoya Solano J.D."/>
            <person name="Flitsch S."/>
            <person name="Krabben P."/>
            <person name="Duerre P."/>
            <person name="Daniel R."/>
        </authorList>
    </citation>
    <scope>NUCLEOTIDE SEQUENCE [LARGE SCALE GENOMIC DNA]</scope>
    <source>
        <strain evidence="8 9">DSM 2619</strain>
    </source>
</reference>
<evidence type="ECO:0000256" key="4">
    <source>
        <dbReference type="SAM" id="Coils"/>
    </source>
</evidence>
<dbReference type="RefSeq" id="WP_077846961.1">
    <property type="nucleotide sequence ID" value="NZ_LZZM01000119.1"/>
</dbReference>
<accession>A0A1S8TM32</accession>
<evidence type="ECO:0000313" key="9">
    <source>
        <dbReference type="Proteomes" id="UP000190890"/>
    </source>
</evidence>
<dbReference type="GO" id="GO:0016020">
    <property type="term" value="C:membrane"/>
    <property type="evidence" value="ECO:0007669"/>
    <property type="project" value="InterPro"/>
</dbReference>
<proteinExistence type="inferred from homology"/>
<comment type="similarity">
    <text evidence="2">Belongs to the methyl-accepting chemotaxis (MCP) protein family.</text>
</comment>
<evidence type="ECO:0000259" key="7">
    <source>
        <dbReference type="PROSITE" id="PS50885"/>
    </source>
</evidence>
<keyword evidence="5" id="KW-0812">Transmembrane</keyword>
<dbReference type="PRINTS" id="PR00260">
    <property type="entry name" value="CHEMTRNSDUCR"/>
</dbReference>
<dbReference type="InterPro" id="IPR004090">
    <property type="entry name" value="Chemotax_Me-accpt_rcpt"/>
</dbReference>
<dbReference type="SUPFAM" id="SSF58104">
    <property type="entry name" value="Methyl-accepting chemotaxis protein (MCP) signaling domain"/>
    <property type="match status" value="1"/>
</dbReference>
<dbReference type="InterPro" id="IPR003660">
    <property type="entry name" value="HAMP_dom"/>
</dbReference>
<feature type="domain" description="Methyl-accepting transducer" evidence="6">
    <location>
        <begin position="283"/>
        <end position="534"/>
    </location>
</feature>
<evidence type="ECO:0000259" key="6">
    <source>
        <dbReference type="PROSITE" id="PS50111"/>
    </source>
</evidence>
<evidence type="ECO:0000256" key="5">
    <source>
        <dbReference type="SAM" id="Phobius"/>
    </source>
</evidence>
<dbReference type="GO" id="GO:0007165">
    <property type="term" value="P:signal transduction"/>
    <property type="evidence" value="ECO:0007669"/>
    <property type="project" value="UniProtKB-KW"/>
</dbReference>
<evidence type="ECO:0000256" key="3">
    <source>
        <dbReference type="PROSITE-ProRule" id="PRU00284"/>
    </source>
</evidence>
<dbReference type="PANTHER" id="PTHR32089">
    <property type="entry name" value="METHYL-ACCEPTING CHEMOTAXIS PROTEIN MCPB"/>
    <property type="match status" value="1"/>
</dbReference>
<name>A0A1S8TM32_9CLOT</name>
<dbReference type="AlphaFoldDB" id="A0A1S8TM32"/>
<dbReference type="PROSITE" id="PS50885">
    <property type="entry name" value="HAMP"/>
    <property type="match status" value="1"/>
</dbReference>